<proteinExistence type="predicted"/>
<dbReference type="AlphaFoldDB" id="A0A7K3WUL0"/>
<keyword evidence="10" id="KW-1185">Reference proteome</keyword>
<evidence type="ECO:0000256" key="1">
    <source>
        <dbReference type="ARBA" id="ARBA00004651"/>
    </source>
</evidence>
<dbReference type="PANTHER" id="PTHR30619">
    <property type="entry name" value="DNA INTERNALIZATION/COMPETENCE PROTEIN COMEC/REC2"/>
    <property type="match status" value="1"/>
</dbReference>
<comment type="subcellular location">
    <subcellularLocation>
        <location evidence="1">Cell membrane</location>
        <topology evidence="1">Multi-pass membrane protein</topology>
    </subcellularLocation>
</comment>
<feature type="transmembrane region" description="Helical" evidence="6">
    <location>
        <begin position="485"/>
        <end position="505"/>
    </location>
</feature>
<evidence type="ECO:0000256" key="3">
    <source>
        <dbReference type="ARBA" id="ARBA00022692"/>
    </source>
</evidence>
<dbReference type="Proteomes" id="UP000486602">
    <property type="component" value="Unassembled WGS sequence"/>
</dbReference>
<dbReference type="NCBIfam" id="TIGR00360">
    <property type="entry name" value="ComEC_N-term"/>
    <property type="match status" value="1"/>
</dbReference>
<dbReference type="EMBL" id="JAAGVY010000043">
    <property type="protein sequence ID" value="NEN25186.1"/>
    <property type="molecule type" value="Genomic_DNA"/>
</dbReference>
<dbReference type="GO" id="GO:0005886">
    <property type="term" value="C:plasma membrane"/>
    <property type="evidence" value="ECO:0007669"/>
    <property type="project" value="UniProtKB-SubCell"/>
</dbReference>
<gene>
    <name evidence="9" type="ORF">G3O08_16920</name>
</gene>
<dbReference type="Pfam" id="PF03772">
    <property type="entry name" value="Competence"/>
    <property type="match status" value="1"/>
</dbReference>
<feature type="transmembrane region" description="Helical" evidence="6">
    <location>
        <begin position="338"/>
        <end position="357"/>
    </location>
</feature>
<sequence length="705" mass="79316">MESIWRQAPFLRLVIPLILGVTAGFSLPLDSVLFKFFLGGTLGCFVVLNVYAKTWKYHRYQMVFGVICSAGLIFAGVALSLQQRLNAQTALILPTLGDSFVGEVVEYPQIKERSVSLLLKLKIESINDELISLADIQVLSYSPHELHLDTLKPGDLVAFKSIPQKHKPPVNPGQFDYGKYLLKNGIAGIVYFHEKIKVERPLNQQFSLMGFFHEVQNYCVEIFANRGLEPRELGVASALILGKRSLILADTKVAFATAGAVHVLAVSGLHVGIIYLVVIGLLIRIFPGKKWRLTNLLITLFILWFYAGITGFSPSVLRAATMFSFIAVGKHSGRRSNIYNMLAVSALLLIILNPSIITEVGFQLSYLAVIGISFFFKPIYTIFIFKSWLPDKVWSLFVVSFAAQLATFPLSIYYFGQFPNLFFITNLVVIPAAMIGLYAGLLTIVFNFIPFLSATFAFILKWTLWGLDTFIEWVSALPLALSENLHFSLLVVIMVYLLIFLLVKFYQNPRKWNLWLPLIIISGLSASWIVRKIVVSRTVEISILEGSKESNLILRQGRKAVVFTSDTSAAQLGSNAFYLNGYFDKAGIDKVEWELYDSNRLSKTFAANSRTIFFNGHTVAHWNAPPSSDDLIKKTSDFVILSKGFKASRDSVFHSGTFYIIDSTIPHYQRKRIMEILLRNNIAFWDMHYQGPFFAVPKHSLAAER</sequence>
<feature type="transmembrane region" description="Helical" evidence="6">
    <location>
        <begin position="396"/>
        <end position="415"/>
    </location>
</feature>
<feature type="domain" description="ComEC/Rec2-related protein" evidence="7">
    <location>
        <begin position="239"/>
        <end position="503"/>
    </location>
</feature>
<keyword evidence="5 6" id="KW-0472">Membrane</keyword>
<evidence type="ECO:0000259" key="7">
    <source>
        <dbReference type="Pfam" id="PF03772"/>
    </source>
</evidence>
<evidence type="ECO:0000256" key="6">
    <source>
        <dbReference type="SAM" id="Phobius"/>
    </source>
</evidence>
<dbReference type="RefSeq" id="WP_163286642.1">
    <property type="nucleotide sequence ID" value="NZ_JAAGVY010000043.1"/>
</dbReference>
<comment type="caution">
    <text evidence="9">The sequence shown here is derived from an EMBL/GenBank/DDBJ whole genome shotgun (WGS) entry which is preliminary data.</text>
</comment>
<dbReference type="Pfam" id="PF13567">
    <property type="entry name" value="DUF4131"/>
    <property type="match status" value="1"/>
</dbReference>
<protein>
    <submittedName>
        <fullName evidence="9">ComEC family competence protein</fullName>
    </submittedName>
</protein>
<feature type="transmembrane region" description="Helical" evidence="6">
    <location>
        <begin position="9"/>
        <end position="27"/>
    </location>
</feature>
<evidence type="ECO:0000313" key="10">
    <source>
        <dbReference type="Proteomes" id="UP000486602"/>
    </source>
</evidence>
<evidence type="ECO:0000313" key="9">
    <source>
        <dbReference type="EMBL" id="NEN25186.1"/>
    </source>
</evidence>
<evidence type="ECO:0000256" key="4">
    <source>
        <dbReference type="ARBA" id="ARBA00022989"/>
    </source>
</evidence>
<evidence type="ECO:0000256" key="5">
    <source>
        <dbReference type="ARBA" id="ARBA00023136"/>
    </source>
</evidence>
<keyword evidence="2" id="KW-1003">Cell membrane</keyword>
<feature type="transmembrane region" description="Helical" evidence="6">
    <location>
        <begin position="63"/>
        <end position="81"/>
    </location>
</feature>
<evidence type="ECO:0000256" key="2">
    <source>
        <dbReference type="ARBA" id="ARBA00022475"/>
    </source>
</evidence>
<feature type="transmembrane region" description="Helical" evidence="6">
    <location>
        <begin position="448"/>
        <end position="465"/>
    </location>
</feature>
<reference evidence="9 10" key="1">
    <citation type="submission" date="2020-02" db="EMBL/GenBank/DDBJ databases">
        <title>Out from the shadows clarifying the taxonomy of the family Cryomorphaceae and related taxa by utilizing the GTDB taxonomic framework.</title>
        <authorList>
            <person name="Bowman J.P."/>
        </authorList>
    </citation>
    <scope>NUCLEOTIDE SEQUENCE [LARGE SCALE GENOMIC DNA]</scope>
    <source>
        <strain evidence="9 10">QSSC 1-22</strain>
    </source>
</reference>
<keyword evidence="4 6" id="KW-1133">Transmembrane helix</keyword>
<evidence type="ECO:0000259" key="8">
    <source>
        <dbReference type="Pfam" id="PF13567"/>
    </source>
</evidence>
<feature type="transmembrane region" description="Helical" evidence="6">
    <location>
        <begin position="363"/>
        <end position="384"/>
    </location>
</feature>
<keyword evidence="3 6" id="KW-0812">Transmembrane</keyword>
<name>A0A7K3WUL0_9FLAO</name>
<feature type="transmembrane region" description="Helical" evidence="6">
    <location>
        <begin position="295"/>
        <end position="317"/>
    </location>
</feature>
<dbReference type="PANTHER" id="PTHR30619:SF1">
    <property type="entry name" value="RECOMBINATION PROTEIN 2"/>
    <property type="match status" value="1"/>
</dbReference>
<feature type="transmembrane region" description="Helical" evidence="6">
    <location>
        <begin position="33"/>
        <end position="51"/>
    </location>
</feature>
<organism evidence="9 10">
    <name type="scientific">Cryomorpha ignava</name>
    <dbReference type="NCBI Taxonomy" id="101383"/>
    <lineage>
        <taxon>Bacteria</taxon>
        <taxon>Pseudomonadati</taxon>
        <taxon>Bacteroidota</taxon>
        <taxon>Flavobacteriia</taxon>
        <taxon>Flavobacteriales</taxon>
        <taxon>Cryomorphaceae</taxon>
        <taxon>Cryomorpha</taxon>
    </lineage>
</organism>
<feature type="domain" description="DUF4131" evidence="8">
    <location>
        <begin position="36"/>
        <end position="195"/>
    </location>
</feature>
<dbReference type="InterPro" id="IPR025405">
    <property type="entry name" value="DUF4131"/>
</dbReference>
<dbReference type="InterPro" id="IPR052159">
    <property type="entry name" value="Competence_DNA_uptake"/>
</dbReference>
<feature type="transmembrane region" description="Helical" evidence="6">
    <location>
        <begin position="512"/>
        <end position="530"/>
    </location>
</feature>
<feature type="transmembrane region" description="Helical" evidence="6">
    <location>
        <begin position="253"/>
        <end position="283"/>
    </location>
</feature>
<dbReference type="InterPro" id="IPR004477">
    <property type="entry name" value="ComEC_N"/>
</dbReference>
<accession>A0A7K3WUL0</accession>
<feature type="transmembrane region" description="Helical" evidence="6">
    <location>
        <begin position="421"/>
        <end position="441"/>
    </location>
</feature>